<dbReference type="Proteomes" id="UP000759131">
    <property type="component" value="Unassembled WGS sequence"/>
</dbReference>
<dbReference type="CDD" id="cd04369">
    <property type="entry name" value="Bromodomain"/>
    <property type="match status" value="1"/>
</dbReference>
<dbReference type="PANTHER" id="PTHR37888:SF11">
    <property type="entry name" value="DNA-BINDING BROMODOMAIN-CONTAINING PROTEIN"/>
    <property type="match status" value="1"/>
</dbReference>
<dbReference type="InterPro" id="IPR036427">
    <property type="entry name" value="Bromodomain-like_sf"/>
</dbReference>
<keyword evidence="5" id="KW-1185">Reference proteome</keyword>
<evidence type="ECO:0000256" key="2">
    <source>
        <dbReference type="PROSITE-ProRule" id="PRU00035"/>
    </source>
</evidence>
<dbReference type="AlphaFoldDB" id="A0A7R9KZ64"/>
<feature type="domain" description="Bromo" evidence="3">
    <location>
        <begin position="1"/>
        <end position="51"/>
    </location>
</feature>
<dbReference type="Gene3D" id="1.20.920.10">
    <property type="entry name" value="Bromodomain-like"/>
    <property type="match status" value="1"/>
</dbReference>
<keyword evidence="1 2" id="KW-0103">Bromodomain</keyword>
<evidence type="ECO:0000259" key="3">
    <source>
        <dbReference type="PROSITE" id="PS50014"/>
    </source>
</evidence>
<sequence>YNKVVKHYIDLGRIVTNLNERKYSSNIEFFRDVLLMINNAVFYNNCDSPEYKACQSLAVFFEQLVGECGIDLRRLSVRSKRC</sequence>
<proteinExistence type="predicted"/>
<evidence type="ECO:0000256" key="1">
    <source>
        <dbReference type="ARBA" id="ARBA00023117"/>
    </source>
</evidence>
<name>A0A7R9KZ64_9ACAR</name>
<dbReference type="PROSITE" id="PS50014">
    <property type="entry name" value="BROMODOMAIN_2"/>
    <property type="match status" value="1"/>
</dbReference>
<organism evidence="4">
    <name type="scientific">Medioppia subpectinata</name>
    <dbReference type="NCBI Taxonomy" id="1979941"/>
    <lineage>
        <taxon>Eukaryota</taxon>
        <taxon>Metazoa</taxon>
        <taxon>Ecdysozoa</taxon>
        <taxon>Arthropoda</taxon>
        <taxon>Chelicerata</taxon>
        <taxon>Arachnida</taxon>
        <taxon>Acari</taxon>
        <taxon>Acariformes</taxon>
        <taxon>Sarcoptiformes</taxon>
        <taxon>Oribatida</taxon>
        <taxon>Brachypylina</taxon>
        <taxon>Oppioidea</taxon>
        <taxon>Oppiidae</taxon>
        <taxon>Medioppia</taxon>
    </lineage>
</organism>
<evidence type="ECO:0000313" key="5">
    <source>
        <dbReference type="Proteomes" id="UP000759131"/>
    </source>
</evidence>
<accession>A0A7R9KZ64</accession>
<dbReference type="EMBL" id="OC863497">
    <property type="protein sequence ID" value="CAD7631045.1"/>
    <property type="molecule type" value="Genomic_DNA"/>
</dbReference>
<dbReference type="SUPFAM" id="SSF47370">
    <property type="entry name" value="Bromodomain"/>
    <property type="match status" value="1"/>
</dbReference>
<protein>
    <recommendedName>
        <fullName evidence="3">Bromo domain-containing protein</fullName>
    </recommendedName>
</protein>
<feature type="non-terminal residue" evidence="4">
    <location>
        <position position="1"/>
    </location>
</feature>
<evidence type="ECO:0000313" key="4">
    <source>
        <dbReference type="EMBL" id="CAD7631045.1"/>
    </source>
</evidence>
<reference evidence="4" key="1">
    <citation type="submission" date="2020-11" db="EMBL/GenBank/DDBJ databases">
        <authorList>
            <person name="Tran Van P."/>
        </authorList>
    </citation>
    <scope>NUCLEOTIDE SEQUENCE</scope>
</reference>
<gene>
    <name evidence="4" type="ORF">OSB1V03_LOCUS11456</name>
</gene>
<dbReference type="InterPro" id="IPR001487">
    <property type="entry name" value="Bromodomain"/>
</dbReference>
<dbReference type="OrthoDB" id="332390at2759"/>
<dbReference type="Pfam" id="PF00439">
    <property type="entry name" value="Bromodomain"/>
    <property type="match status" value="1"/>
</dbReference>
<dbReference type="EMBL" id="CAJPIZ010008922">
    <property type="protein sequence ID" value="CAG2111475.1"/>
    <property type="molecule type" value="Genomic_DNA"/>
</dbReference>
<dbReference type="PANTHER" id="PTHR37888">
    <property type="entry name" value="DNA-BINDING BROMODOMAIN-CONTAINING PROTEIN"/>
    <property type="match status" value="1"/>
</dbReference>